<comment type="caution">
    <text evidence="2">The sequence shown here is derived from an EMBL/GenBank/DDBJ whole genome shotgun (WGS) entry which is preliminary data.</text>
</comment>
<feature type="transmembrane region" description="Helical" evidence="1">
    <location>
        <begin position="129"/>
        <end position="147"/>
    </location>
</feature>
<keyword evidence="1" id="KW-1133">Transmembrane helix</keyword>
<evidence type="ECO:0000313" key="2">
    <source>
        <dbReference type="EMBL" id="MBX7490552.1"/>
    </source>
</evidence>
<gene>
    <name evidence="2" type="ORF">K4G57_03590</name>
</gene>
<proteinExistence type="predicted"/>
<feature type="transmembrane region" description="Helical" evidence="1">
    <location>
        <begin position="39"/>
        <end position="57"/>
    </location>
</feature>
<feature type="transmembrane region" description="Helical" evidence="1">
    <location>
        <begin position="7"/>
        <end position="33"/>
    </location>
</feature>
<sequence>MQGIIEACMLLILLGFGYYGILNVENQILYGIYFSFEALYFYTGYLAFALLFVGLWLPKPYGRIIGILALGATCLHFLIFMHLDFGLDLKLMTQKILSEKPLVAGSLSFLVMVLVFFVSLLQAFRRFKMFLLVYLSLFLALLHILMLQKILDAFYYLLLGITLCALAFKVWRIVK</sequence>
<protein>
    <recommendedName>
        <fullName evidence="4">Ferric reductase</fullName>
    </recommendedName>
</protein>
<keyword evidence="1" id="KW-0812">Transmembrane</keyword>
<organism evidence="2 3">
    <name type="scientific">Helicobacter turcicus</name>
    <dbReference type="NCBI Taxonomy" id="2867412"/>
    <lineage>
        <taxon>Bacteria</taxon>
        <taxon>Pseudomonadati</taxon>
        <taxon>Campylobacterota</taxon>
        <taxon>Epsilonproteobacteria</taxon>
        <taxon>Campylobacterales</taxon>
        <taxon>Helicobacteraceae</taxon>
        <taxon>Helicobacter</taxon>
    </lineage>
</organism>
<feature type="transmembrane region" description="Helical" evidence="1">
    <location>
        <begin position="64"/>
        <end position="83"/>
    </location>
</feature>
<dbReference type="Proteomes" id="UP000700059">
    <property type="component" value="Unassembled WGS sequence"/>
</dbReference>
<feature type="transmembrane region" description="Helical" evidence="1">
    <location>
        <begin position="153"/>
        <end position="171"/>
    </location>
</feature>
<dbReference type="EMBL" id="JAIGYQ010000004">
    <property type="protein sequence ID" value="MBX7490552.1"/>
    <property type="molecule type" value="Genomic_DNA"/>
</dbReference>
<keyword evidence="3" id="KW-1185">Reference proteome</keyword>
<evidence type="ECO:0000256" key="1">
    <source>
        <dbReference type="SAM" id="Phobius"/>
    </source>
</evidence>
<keyword evidence="1" id="KW-0472">Membrane</keyword>
<reference evidence="2 3" key="1">
    <citation type="submission" date="2021-08" db="EMBL/GenBank/DDBJ databases">
        <title>Helicobacter spp. isolated from feces of Anatolian Ground Squirrel (Spermophilus xanthoprymnus) in Turkey.</title>
        <authorList>
            <person name="Aydin F."/>
            <person name="Abay S."/>
            <person name="Kayman T."/>
            <person name="Karakaya E."/>
            <person name="Saticioglu I.B."/>
        </authorList>
    </citation>
    <scope>NUCLEOTIDE SEQUENCE [LARGE SCALE GENOMIC DNA]</scope>
    <source>
        <strain evidence="2 3">Faydin-H70</strain>
    </source>
</reference>
<evidence type="ECO:0008006" key="4">
    <source>
        <dbReference type="Google" id="ProtNLM"/>
    </source>
</evidence>
<accession>A0ABS7JME1</accession>
<evidence type="ECO:0000313" key="3">
    <source>
        <dbReference type="Proteomes" id="UP000700059"/>
    </source>
</evidence>
<dbReference type="RefSeq" id="WP_221531937.1">
    <property type="nucleotide sequence ID" value="NZ_JAIGYP010000004.1"/>
</dbReference>
<name>A0ABS7JME1_9HELI</name>
<feature type="transmembrane region" description="Helical" evidence="1">
    <location>
        <begin position="103"/>
        <end position="122"/>
    </location>
</feature>